<keyword evidence="2" id="KW-1185">Reference proteome</keyword>
<reference evidence="1 2" key="1">
    <citation type="journal article" date="2015" name="Fungal Genet. Biol.">
        <title>Evolution of novel wood decay mechanisms in Agaricales revealed by the genome sequences of Fistulina hepatica and Cylindrobasidium torrendii.</title>
        <authorList>
            <person name="Floudas D."/>
            <person name="Held B.W."/>
            <person name="Riley R."/>
            <person name="Nagy L.G."/>
            <person name="Koehler G."/>
            <person name="Ransdell A.S."/>
            <person name="Younus H."/>
            <person name="Chow J."/>
            <person name="Chiniquy J."/>
            <person name="Lipzen A."/>
            <person name="Tritt A."/>
            <person name="Sun H."/>
            <person name="Haridas S."/>
            <person name="LaButti K."/>
            <person name="Ohm R.A."/>
            <person name="Kues U."/>
            <person name="Blanchette R.A."/>
            <person name="Grigoriev I.V."/>
            <person name="Minto R.E."/>
            <person name="Hibbett D.S."/>
        </authorList>
    </citation>
    <scope>NUCLEOTIDE SEQUENCE [LARGE SCALE GENOMIC DNA]</scope>
    <source>
        <strain evidence="1 2">ATCC 64428</strain>
    </source>
</reference>
<feature type="non-terminal residue" evidence="1">
    <location>
        <position position="105"/>
    </location>
</feature>
<protein>
    <submittedName>
        <fullName evidence="1">Uncharacterized protein</fullName>
    </submittedName>
</protein>
<dbReference type="Proteomes" id="UP000054144">
    <property type="component" value="Unassembled WGS sequence"/>
</dbReference>
<sequence length="105" mass="11595">LNTVNAATGLSGFQIRFGRAPCVLPPTVLVLQPNEAVPAKQIVEDIISLENEAKDSLFTAKVSQAHYANVHRSADEPFAVGDKVLLSTLHRRREYKSKNDRRVAK</sequence>
<dbReference type="AlphaFoldDB" id="A0A0D7AEQ8"/>
<dbReference type="EMBL" id="KN881805">
    <property type="protein sequence ID" value="KIY48894.1"/>
    <property type="molecule type" value="Genomic_DNA"/>
</dbReference>
<accession>A0A0D7AEQ8</accession>
<evidence type="ECO:0000313" key="2">
    <source>
        <dbReference type="Proteomes" id="UP000054144"/>
    </source>
</evidence>
<name>A0A0D7AEQ8_9AGAR</name>
<dbReference type="OrthoDB" id="3268967at2759"/>
<gene>
    <name evidence="1" type="ORF">FISHEDRAFT_11234</name>
</gene>
<organism evidence="1 2">
    <name type="scientific">Fistulina hepatica ATCC 64428</name>
    <dbReference type="NCBI Taxonomy" id="1128425"/>
    <lineage>
        <taxon>Eukaryota</taxon>
        <taxon>Fungi</taxon>
        <taxon>Dikarya</taxon>
        <taxon>Basidiomycota</taxon>
        <taxon>Agaricomycotina</taxon>
        <taxon>Agaricomycetes</taxon>
        <taxon>Agaricomycetidae</taxon>
        <taxon>Agaricales</taxon>
        <taxon>Fistulinaceae</taxon>
        <taxon>Fistulina</taxon>
    </lineage>
</organism>
<evidence type="ECO:0000313" key="1">
    <source>
        <dbReference type="EMBL" id="KIY48894.1"/>
    </source>
</evidence>
<proteinExistence type="predicted"/>
<feature type="non-terminal residue" evidence="1">
    <location>
        <position position="1"/>
    </location>
</feature>